<name>A0A0A9H1G9_ARUDO</name>
<reference evidence="1" key="1">
    <citation type="submission" date="2014-09" db="EMBL/GenBank/DDBJ databases">
        <authorList>
            <person name="Magalhaes I.L.F."/>
            <person name="Oliveira U."/>
            <person name="Santos F.R."/>
            <person name="Vidigal T.H.D.A."/>
            <person name="Brescovit A.D."/>
            <person name="Santos A.J."/>
        </authorList>
    </citation>
    <scope>NUCLEOTIDE SEQUENCE</scope>
    <source>
        <tissue evidence="1">Shoot tissue taken approximately 20 cm above the soil surface</tissue>
    </source>
</reference>
<proteinExistence type="predicted"/>
<organism evidence="1">
    <name type="scientific">Arundo donax</name>
    <name type="common">Giant reed</name>
    <name type="synonym">Donax arundinaceus</name>
    <dbReference type="NCBI Taxonomy" id="35708"/>
    <lineage>
        <taxon>Eukaryota</taxon>
        <taxon>Viridiplantae</taxon>
        <taxon>Streptophyta</taxon>
        <taxon>Embryophyta</taxon>
        <taxon>Tracheophyta</taxon>
        <taxon>Spermatophyta</taxon>
        <taxon>Magnoliopsida</taxon>
        <taxon>Liliopsida</taxon>
        <taxon>Poales</taxon>
        <taxon>Poaceae</taxon>
        <taxon>PACMAD clade</taxon>
        <taxon>Arundinoideae</taxon>
        <taxon>Arundineae</taxon>
        <taxon>Arundo</taxon>
    </lineage>
</organism>
<sequence>MLKHSSYMIGRIISFVLRSPIIIASSTRLGGRCILCSLAEIHVITL</sequence>
<dbReference type="AlphaFoldDB" id="A0A0A9H1G9"/>
<reference evidence="1" key="2">
    <citation type="journal article" date="2015" name="Data Brief">
        <title>Shoot transcriptome of the giant reed, Arundo donax.</title>
        <authorList>
            <person name="Barrero R.A."/>
            <person name="Guerrero F.D."/>
            <person name="Moolhuijzen P."/>
            <person name="Goolsby J.A."/>
            <person name="Tidwell J."/>
            <person name="Bellgard S.E."/>
            <person name="Bellgard M.I."/>
        </authorList>
    </citation>
    <scope>NUCLEOTIDE SEQUENCE</scope>
    <source>
        <tissue evidence="1">Shoot tissue taken approximately 20 cm above the soil surface</tissue>
    </source>
</reference>
<protein>
    <submittedName>
        <fullName evidence="1">Uncharacterized protein</fullName>
    </submittedName>
</protein>
<accession>A0A0A9H1G9</accession>
<evidence type="ECO:0000313" key="1">
    <source>
        <dbReference type="EMBL" id="JAE29624.1"/>
    </source>
</evidence>
<dbReference type="EMBL" id="GBRH01168272">
    <property type="protein sequence ID" value="JAE29624.1"/>
    <property type="molecule type" value="Transcribed_RNA"/>
</dbReference>